<evidence type="ECO:0000313" key="1">
    <source>
        <dbReference type="EMBL" id="TMS09930.1"/>
    </source>
</evidence>
<comment type="caution">
    <text evidence="1">The sequence shown here is derived from an EMBL/GenBank/DDBJ whole genome shotgun (WGS) entry which is preliminary data.</text>
</comment>
<dbReference type="EMBL" id="CM011688">
    <property type="protein sequence ID" value="TMS09930.1"/>
    <property type="molecule type" value="Genomic_DNA"/>
</dbReference>
<sequence>MASDTASQNHGSKGIMTFYPTMEEFKNFSRYMAYVESQGAHKAGLAKIVPPKEWKPRGNYDDIDDLVIPAPIQQVVTGQSGPFHTVQHSEEGHDCQRVPQDRQQ</sequence>
<evidence type="ECO:0000313" key="2">
    <source>
        <dbReference type="Proteomes" id="UP000793456"/>
    </source>
</evidence>
<proteinExistence type="predicted"/>
<name>A0ACD3QRX6_LARCR</name>
<protein>
    <submittedName>
        <fullName evidence="1">Uncharacterized protein</fullName>
    </submittedName>
</protein>
<dbReference type="Proteomes" id="UP000793456">
    <property type="component" value="Chromosome XV"/>
</dbReference>
<keyword evidence="2" id="KW-1185">Reference proteome</keyword>
<accession>A0ACD3QRX6</accession>
<reference evidence="1" key="1">
    <citation type="submission" date="2018-11" db="EMBL/GenBank/DDBJ databases">
        <title>The sequence and de novo assembly of Larimichthys crocea genome using PacBio and Hi-C technologies.</title>
        <authorList>
            <person name="Xu P."/>
            <person name="Chen B."/>
            <person name="Zhou Z."/>
            <person name="Ke Q."/>
            <person name="Wu Y."/>
            <person name="Bai H."/>
            <person name="Pu F."/>
        </authorList>
    </citation>
    <scope>NUCLEOTIDE SEQUENCE</scope>
    <source>
        <tissue evidence="1">Muscle</tissue>
    </source>
</reference>
<organism evidence="1 2">
    <name type="scientific">Larimichthys crocea</name>
    <name type="common">Large yellow croaker</name>
    <name type="synonym">Pseudosciaena crocea</name>
    <dbReference type="NCBI Taxonomy" id="215358"/>
    <lineage>
        <taxon>Eukaryota</taxon>
        <taxon>Metazoa</taxon>
        <taxon>Chordata</taxon>
        <taxon>Craniata</taxon>
        <taxon>Vertebrata</taxon>
        <taxon>Euteleostomi</taxon>
        <taxon>Actinopterygii</taxon>
        <taxon>Neopterygii</taxon>
        <taxon>Teleostei</taxon>
        <taxon>Neoteleostei</taxon>
        <taxon>Acanthomorphata</taxon>
        <taxon>Eupercaria</taxon>
        <taxon>Sciaenidae</taxon>
        <taxon>Larimichthys</taxon>
    </lineage>
</organism>
<gene>
    <name evidence="1" type="ORF">E3U43_002589</name>
</gene>